<dbReference type="Proteomes" id="UP000262142">
    <property type="component" value="Unassembled WGS sequence"/>
</dbReference>
<dbReference type="GO" id="GO:0016810">
    <property type="term" value="F:hydrolase activity, acting on carbon-nitrogen (but not peptide) bonds"/>
    <property type="evidence" value="ECO:0007669"/>
    <property type="project" value="InterPro"/>
</dbReference>
<keyword evidence="2 4" id="KW-0378">Hydrolase</keyword>
<evidence type="ECO:0000256" key="1">
    <source>
        <dbReference type="ARBA" id="ARBA00022723"/>
    </source>
</evidence>
<dbReference type="Pfam" id="PF01522">
    <property type="entry name" value="Polysacc_deac_1"/>
    <property type="match status" value="1"/>
</dbReference>
<dbReference type="InterPro" id="IPR002509">
    <property type="entry name" value="NODB_dom"/>
</dbReference>
<dbReference type="GO" id="GO:0016798">
    <property type="term" value="F:hydrolase activity, acting on glycosyl bonds"/>
    <property type="evidence" value="ECO:0007669"/>
    <property type="project" value="UniProtKB-KW"/>
</dbReference>
<dbReference type="SUPFAM" id="SSF88713">
    <property type="entry name" value="Glycoside hydrolase/deacetylase"/>
    <property type="match status" value="1"/>
</dbReference>
<evidence type="ECO:0000313" key="4">
    <source>
        <dbReference type="EMBL" id="SZD73453.1"/>
    </source>
</evidence>
<keyword evidence="4" id="KW-0624">Polysaccharide degradation</keyword>
<dbReference type="InterPro" id="IPR050248">
    <property type="entry name" value="Polysacc_deacetylase_ArnD"/>
</dbReference>
<keyword evidence="5" id="KW-1185">Reference proteome</keyword>
<dbReference type="EMBL" id="UNSC01000005">
    <property type="protein sequence ID" value="SZD73453.1"/>
    <property type="molecule type" value="Genomic_DNA"/>
</dbReference>
<dbReference type="PROSITE" id="PS51677">
    <property type="entry name" value="NODB"/>
    <property type="match status" value="1"/>
</dbReference>
<keyword evidence="4" id="KW-0326">Glycosidase</keyword>
<feature type="domain" description="NodB homology" evidence="3">
    <location>
        <begin position="296"/>
        <end position="468"/>
    </location>
</feature>
<proteinExistence type="predicted"/>
<reference evidence="4 5" key="1">
    <citation type="submission" date="2018-09" db="EMBL/GenBank/DDBJ databases">
        <authorList>
            <consortium name="Pathogen Informatics"/>
        </authorList>
    </citation>
    <scope>NUCLEOTIDE SEQUENCE [LARGE SCALE GENOMIC DNA]</scope>
    <source>
        <strain evidence="4 5">OH-22767</strain>
    </source>
</reference>
<name>A0A383U3C1_9FLAO</name>
<dbReference type="PANTHER" id="PTHR10587:SF133">
    <property type="entry name" value="CHITIN DEACETYLASE 1-RELATED"/>
    <property type="match status" value="1"/>
</dbReference>
<keyword evidence="4" id="KW-0858">Xylan degradation</keyword>
<dbReference type="GO" id="GO:0016020">
    <property type="term" value="C:membrane"/>
    <property type="evidence" value="ECO:0007669"/>
    <property type="project" value="TreeGrafter"/>
</dbReference>
<protein>
    <submittedName>
        <fullName evidence="4">Bifunctional xylanase/deacetylase</fullName>
    </submittedName>
</protein>
<evidence type="ECO:0000259" key="3">
    <source>
        <dbReference type="PROSITE" id="PS51677"/>
    </source>
</evidence>
<dbReference type="GO" id="GO:0045493">
    <property type="term" value="P:xylan catabolic process"/>
    <property type="evidence" value="ECO:0007669"/>
    <property type="project" value="UniProtKB-KW"/>
</dbReference>
<evidence type="ECO:0000313" key="5">
    <source>
        <dbReference type="Proteomes" id="UP000262142"/>
    </source>
</evidence>
<dbReference type="Gene3D" id="3.90.640.20">
    <property type="entry name" value="Heat-shock cognate protein, ATPase"/>
    <property type="match status" value="1"/>
</dbReference>
<accession>A0A383U3C1</accession>
<keyword evidence="1" id="KW-0479">Metal-binding</keyword>
<sequence>MNWRFLIIFFILIFLTQCKLKEKNDISVKPEKIENIAEKVAAKENLRVGTLKIGNHKEENRLLASYPITAYNFINANEERFALDFINQFKSEFGTASNKNPEFITGIDFIQNFKIPFQSENFITFLYTRFASTGGDYNTVQSATIYDLNEKKKLTIENIFKDFESFKKFAIKVQQIAKDSLTQRLENQKNLHPEEKNQLLKDIESQVTEGTKALEKNYNSLYFTPDNQWHVIFDPNQIAPRLLGRLELQFKKEEIQAYLKPSLVEKITQTPLPIRLKSLKFEAPKANDSIDCSKENCVALTFDNGPTQFTEQLLDTLKSYNAQATFFVIGQNAEHQPDLLRRIINEDHLIGNQSFNHKDFTRISAKEIKSELNASDDLIEEITGYRPEFFRFPYGAYTPEVLKIIEKPVISYTLDSKDWKNKNVDSLVNTLSHPPKNGIILVHDINATTVEALAKALQNYRENGTRVVSLKKLLAHQKLRKNQLYFSGEKK</sequence>
<dbReference type="GO" id="GO:0046872">
    <property type="term" value="F:metal ion binding"/>
    <property type="evidence" value="ECO:0007669"/>
    <property type="project" value="UniProtKB-KW"/>
</dbReference>
<dbReference type="InterPro" id="IPR011330">
    <property type="entry name" value="Glyco_hydro/deAcase_b/a-brl"/>
</dbReference>
<dbReference type="PANTHER" id="PTHR10587">
    <property type="entry name" value="GLYCOSYL TRANSFERASE-RELATED"/>
    <property type="match status" value="1"/>
</dbReference>
<organism evidence="4 5">
    <name type="scientific">Candidatus Ornithobacterium hominis</name>
    <dbReference type="NCBI Taxonomy" id="2497989"/>
    <lineage>
        <taxon>Bacteria</taxon>
        <taxon>Pseudomonadati</taxon>
        <taxon>Bacteroidota</taxon>
        <taxon>Flavobacteriia</taxon>
        <taxon>Flavobacteriales</taxon>
        <taxon>Weeksellaceae</taxon>
        <taxon>Ornithobacterium</taxon>
    </lineage>
</organism>
<dbReference type="Gene3D" id="3.20.20.370">
    <property type="entry name" value="Glycoside hydrolase/deacetylase"/>
    <property type="match status" value="1"/>
</dbReference>
<dbReference type="InterPro" id="IPR037126">
    <property type="entry name" value="PdaC/RsiV-like_sf"/>
</dbReference>
<dbReference type="CDD" id="cd10917">
    <property type="entry name" value="CE4_NodB_like_6s_7s"/>
    <property type="match status" value="1"/>
</dbReference>
<keyword evidence="4" id="KW-0119">Carbohydrate metabolism</keyword>
<dbReference type="AlphaFoldDB" id="A0A383U3C1"/>
<gene>
    <name evidence="4" type="primary">xynD_2</name>
    <name evidence="4" type="ORF">SAMEA104719789_01266</name>
</gene>
<evidence type="ECO:0000256" key="2">
    <source>
        <dbReference type="ARBA" id="ARBA00022801"/>
    </source>
</evidence>